<dbReference type="EMBL" id="JAWDGP010002758">
    <property type="protein sequence ID" value="KAK3780179.1"/>
    <property type="molecule type" value="Genomic_DNA"/>
</dbReference>
<evidence type="ECO:0000256" key="1">
    <source>
        <dbReference type="SAM" id="MobiDB-lite"/>
    </source>
</evidence>
<accession>A0AAE1DRG9</accession>
<dbReference type="AlphaFoldDB" id="A0AAE1DRG9"/>
<organism evidence="2 3">
    <name type="scientific">Elysia crispata</name>
    <name type="common">lettuce slug</name>
    <dbReference type="NCBI Taxonomy" id="231223"/>
    <lineage>
        <taxon>Eukaryota</taxon>
        <taxon>Metazoa</taxon>
        <taxon>Spiralia</taxon>
        <taxon>Lophotrochozoa</taxon>
        <taxon>Mollusca</taxon>
        <taxon>Gastropoda</taxon>
        <taxon>Heterobranchia</taxon>
        <taxon>Euthyneura</taxon>
        <taxon>Panpulmonata</taxon>
        <taxon>Sacoglossa</taxon>
        <taxon>Placobranchoidea</taxon>
        <taxon>Plakobranchidae</taxon>
        <taxon>Elysia</taxon>
    </lineage>
</organism>
<keyword evidence="3" id="KW-1185">Reference proteome</keyword>
<name>A0AAE1DRG9_9GAST</name>
<protein>
    <submittedName>
        <fullName evidence="2">Uncharacterized protein</fullName>
    </submittedName>
</protein>
<gene>
    <name evidence="2" type="ORF">RRG08_051657</name>
</gene>
<proteinExistence type="predicted"/>
<dbReference type="Proteomes" id="UP001283361">
    <property type="component" value="Unassembled WGS sequence"/>
</dbReference>
<evidence type="ECO:0000313" key="2">
    <source>
        <dbReference type="EMBL" id="KAK3780179.1"/>
    </source>
</evidence>
<evidence type="ECO:0000313" key="3">
    <source>
        <dbReference type="Proteomes" id="UP001283361"/>
    </source>
</evidence>
<comment type="caution">
    <text evidence="2">The sequence shown here is derived from an EMBL/GenBank/DDBJ whole genome shotgun (WGS) entry which is preliminary data.</text>
</comment>
<sequence length="106" mass="11630">MVSADLSLCETPDNHGSAMHGPAEAQTNSDTFAYQDETQVDDLHDLFRDSREIPLVGLGLITVAPQCETPPAASRECEDPLVSGHHPWSTQHYHNILLLGADERTH</sequence>
<feature type="region of interest" description="Disordered" evidence="1">
    <location>
        <begin position="1"/>
        <end position="30"/>
    </location>
</feature>
<reference evidence="2" key="1">
    <citation type="journal article" date="2023" name="G3 (Bethesda)">
        <title>A reference genome for the long-term kleptoplast-retaining sea slug Elysia crispata morphotype clarki.</title>
        <authorList>
            <person name="Eastman K.E."/>
            <person name="Pendleton A.L."/>
            <person name="Shaikh M.A."/>
            <person name="Suttiyut T."/>
            <person name="Ogas R."/>
            <person name="Tomko P."/>
            <person name="Gavelis G."/>
            <person name="Widhalm J.R."/>
            <person name="Wisecaver J.H."/>
        </authorList>
    </citation>
    <scope>NUCLEOTIDE SEQUENCE</scope>
    <source>
        <strain evidence="2">ECLA1</strain>
    </source>
</reference>